<dbReference type="Proteomes" id="UP000248291">
    <property type="component" value="Unassembled WGS sequence"/>
</dbReference>
<dbReference type="EMBL" id="BGKA01000261">
    <property type="protein sequence ID" value="GBH20589.1"/>
    <property type="molecule type" value="Genomic_DNA"/>
</dbReference>
<organism evidence="1 2">
    <name type="scientific">Pseudomonas syringae pv. actinidiae</name>
    <dbReference type="NCBI Taxonomy" id="103796"/>
    <lineage>
        <taxon>Bacteria</taxon>
        <taxon>Pseudomonadati</taxon>
        <taxon>Pseudomonadota</taxon>
        <taxon>Gammaproteobacteria</taxon>
        <taxon>Pseudomonadales</taxon>
        <taxon>Pseudomonadaceae</taxon>
        <taxon>Pseudomonas</taxon>
        <taxon>Pseudomonas syringae</taxon>
    </lineage>
</organism>
<gene>
    <name evidence="1" type="ORF">KPSA3_06623</name>
</gene>
<protein>
    <submittedName>
        <fullName evidence="1">Phosphopantothenoylcysteine synthetase/decarboxylase</fullName>
    </submittedName>
</protein>
<comment type="caution">
    <text evidence="1">The sequence shown here is derived from an EMBL/GenBank/DDBJ whole genome shotgun (WGS) entry which is preliminary data.</text>
</comment>
<reference evidence="1 2" key="1">
    <citation type="submission" date="2018-04" db="EMBL/GenBank/DDBJ databases">
        <title>Draft genome sequence of Pseudomonas syringae pv. actinidiae biovar 3 strains isolated from kiwifruit in Kagawa prefecture.</title>
        <authorList>
            <person name="Tabuchi M."/>
            <person name="Saito M."/>
            <person name="Fujiwara S."/>
            <person name="Sasa N."/>
            <person name="Akimitsu K."/>
            <person name="Gomi K."/>
            <person name="Konishi-Sugita S."/>
            <person name="Hamano K."/>
            <person name="Kataoka I."/>
        </authorList>
    </citation>
    <scope>NUCLEOTIDE SEQUENCE [LARGE SCALE GENOMIC DNA]</scope>
    <source>
        <strain evidence="1 2">MAFF212211</strain>
    </source>
</reference>
<evidence type="ECO:0000313" key="1">
    <source>
        <dbReference type="EMBL" id="GBH20589.1"/>
    </source>
</evidence>
<name>A0AAN4QAM5_PSESF</name>
<evidence type="ECO:0000313" key="2">
    <source>
        <dbReference type="Proteomes" id="UP000248291"/>
    </source>
</evidence>
<accession>A0AAN4QAM5</accession>
<sequence>MTSTPSIAHIPDQQLLRERARQFVLDYPDLHGLASSVASKIMLQHTKKVFNPDKGLLASFRQRKQQSAHIYRLAAFRQTVAVDDIDRTAHAEFQCPRPGGQ</sequence>
<proteinExistence type="predicted"/>
<dbReference type="AlphaFoldDB" id="A0AAN4QAM5"/>